<gene>
    <name evidence="1" type="ORF">MYAER_2731</name>
</gene>
<dbReference type="Proteomes" id="UP000034103">
    <property type="component" value="Chromosome"/>
</dbReference>
<evidence type="ECO:0000313" key="1">
    <source>
        <dbReference type="EMBL" id="AKE65071.1"/>
    </source>
</evidence>
<accession>A0A0F6U5E5</accession>
<dbReference type="EMBL" id="CP011304">
    <property type="protein sequence ID" value="AKE65071.1"/>
    <property type="molecule type" value="Genomic_DNA"/>
</dbReference>
<dbReference type="RefSeq" id="WP_046662449.1">
    <property type="nucleotide sequence ID" value="NZ_CP011304.1"/>
</dbReference>
<dbReference type="HOGENOM" id="CLU_1784645_0_0_3"/>
<proteinExistence type="predicted"/>
<protein>
    <submittedName>
        <fullName evidence="1">Uncharacterized protein</fullName>
    </submittedName>
</protein>
<sequence length="145" mass="16168">MTRDTLHISTQVLPGNKIEIATPELNVGEVVEVLILAKTPQNNQDKNQSDPLIGLFKSYPDLATQSEESVQGYPVYLEQTEGDLAKNGKNIEQLNNNSNIGQTQLGFGEFIQKFRQEHNLEQNGIESEELLEGVRDLSSGSEIIW</sequence>
<organism evidence="1 2">
    <name type="scientific">Microcystis aeruginosa NIES-2549</name>
    <dbReference type="NCBI Taxonomy" id="1641812"/>
    <lineage>
        <taxon>Bacteria</taxon>
        <taxon>Bacillati</taxon>
        <taxon>Cyanobacteriota</taxon>
        <taxon>Cyanophyceae</taxon>
        <taxon>Oscillatoriophycideae</taxon>
        <taxon>Chroococcales</taxon>
        <taxon>Microcystaceae</taxon>
        <taxon>Microcystis</taxon>
    </lineage>
</organism>
<dbReference type="AlphaFoldDB" id="A0A0F6U5E5"/>
<dbReference type="PATRIC" id="fig|1641812.3.peg.2826"/>
<reference evidence="1 2" key="1">
    <citation type="journal article" date="2015" name="Genome Announc.">
        <title>Complete Genome Sequence of Microcystis aeruginosa NIES-2549, a Bloom-Forming Cyanobacterium from Lake Kasumigaura, Japan.</title>
        <authorList>
            <person name="Yamaguchi H."/>
            <person name="Suzuki S."/>
            <person name="Tanabe Y."/>
            <person name="Osana Y."/>
            <person name="Shimura Y."/>
            <person name="Ishida K."/>
            <person name="Kawachi M."/>
        </authorList>
    </citation>
    <scope>NUCLEOTIDE SEQUENCE [LARGE SCALE GENOMIC DNA]</scope>
    <source>
        <strain evidence="1 2">NIES-2549</strain>
    </source>
</reference>
<evidence type="ECO:0000313" key="2">
    <source>
        <dbReference type="Proteomes" id="UP000034103"/>
    </source>
</evidence>
<name>A0A0F6U5E5_MICAE</name>